<name>A0A244CNB9_PSEDV</name>
<dbReference type="NCBIfam" id="TIGR00361">
    <property type="entry name" value="ComEC_Rec2"/>
    <property type="match status" value="1"/>
</dbReference>
<evidence type="ECO:0000256" key="1">
    <source>
        <dbReference type="ARBA" id="ARBA00004651"/>
    </source>
</evidence>
<evidence type="ECO:0000256" key="3">
    <source>
        <dbReference type="ARBA" id="ARBA00022692"/>
    </source>
</evidence>
<feature type="transmembrane region" description="Helical" evidence="6">
    <location>
        <begin position="285"/>
        <end position="301"/>
    </location>
</feature>
<feature type="transmembrane region" description="Helical" evidence="6">
    <location>
        <begin position="68"/>
        <end position="86"/>
    </location>
</feature>
<feature type="transmembrane region" description="Helical" evidence="6">
    <location>
        <begin position="328"/>
        <end position="347"/>
    </location>
</feature>
<keyword evidence="3 6" id="KW-0812">Transmembrane</keyword>
<dbReference type="InterPro" id="IPR004477">
    <property type="entry name" value="ComEC_N"/>
</dbReference>
<feature type="transmembrane region" description="Helical" evidence="6">
    <location>
        <begin position="384"/>
        <end position="407"/>
    </location>
</feature>
<dbReference type="GO" id="GO:0030420">
    <property type="term" value="P:establishment of competence for transformation"/>
    <property type="evidence" value="ECO:0007669"/>
    <property type="project" value="InterPro"/>
</dbReference>
<keyword evidence="4 6" id="KW-1133">Transmembrane helix</keyword>
<dbReference type="InterPro" id="IPR035681">
    <property type="entry name" value="ComA-like_MBL"/>
</dbReference>
<evidence type="ECO:0000259" key="7">
    <source>
        <dbReference type="Pfam" id="PF03772"/>
    </source>
</evidence>
<keyword evidence="5 6" id="KW-0472">Membrane</keyword>
<dbReference type="Proteomes" id="UP000194841">
    <property type="component" value="Unassembled WGS sequence"/>
</dbReference>
<keyword evidence="9" id="KW-1185">Reference proteome</keyword>
<sequence length="765" mass="87924">MIFDLVVIRKKALNGFFWHRLKIFPFSQISLGFVFGCVLSLFFYNTPVFFGLSVVFTLFSFYFKQIRLIFGAAVIGFVYILTYYHLVYAWQLPTYTRGAEYQIEAQVLTEYDKTQPRYLKIRLLKVNDRTIDPWQKALGYVSIYNSDVPLASGTIFSATARLKPYRHVRNRGVNNKELFSFYQGIKVKGYIKGASIEVFNRSNSSQIVRAIPESKYSGLYRSFLFADKTNINKQIYNDFKLSGLAHLLAISGLHIAVVFSFGMMIAKGVIFVWPFRLTQQHNLKIFQLTIALVQCFTYVYLSDFSLSATRAFVMLSVFVLLYMQGKSYLSYQALLYALFVTLLINPFQLLNPGLYFSFIAVAAILYFINHRFYNIISQRKWLCWLYRLFLLQVVLFVLLLPLTWHFFAGIPALSIVINLLVVPLFMLYLPLLMVAVAVSVMFEHFWLLSVVDVITELWLSALSKIELERFWLTLPEMSWQTTVLVYLLFLLASIPSLWRFIVLPILAVFSHVLSEKEPNWEINILDVGHGLSVLISQHRRVLVYDLGAQFKNEFSYAEQQIKPFIDAKAEHVTQTIISHRDNDHAGGLSYWHKIGLSDSLLFATNPNGQPGHCHPGSYTFEQLSVSILAPYQLSSRSNNNSCVVLISDGELTVLLAGDIHQKAELELIKRFKNLNVDFLIAPHHGSKSSSSSPFIAATLPKWVIYSNGAYHRWNMPDVSVMARYHQIGAHQLETRTQGQIRIQVFDDTYSIDSARAAQRYWFLSN</sequence>
<feature type="transmembrane region" description="Helical" evidence="6">
    <location>
        <begin position="413"/>
        <end position="438"/>
    </location>
</feature>
<dbReference type="EMBL" id="MWPV01000005">
    <property type="protein sequence ID" value="OUL56699.1"/>
    <property type="molecule type" value="Genomic_DNA"/>
</dbReference>
<keyword evidence="2" id="KW-1003">Cell membrane</keyword>
<feature type="domain" description="ComEC/Rec2-related protein" evidence="7">
    <location>
        <begin position="224"/>
        <end position="493"/>
    </location>
</feature>
<gene>
    <name evidence="8" type="ORF">B1199_15095</name>
</gene>
<dbReference type="InterPro" id="IPR052159">
    <property type="entry name" value="Competence_DNA_uptake"/>
</dbReference>
<comment type="subcellular location">
    <subcellularLocation>
        <location evidence="1">Cell membrane</location>
        <topology evidence="1">Multi-pass membrane protein</topology>
    </subcellularLocation>
</comment>
<evidence type="ECO:0000256" key="6">
    <source>
        <dbReference type="SAM" id="Phobius"/>
    </source>
</evidence>
<dbReference type="Pfam" id="PF03772">
    <property type="entry name" value="Competence"/>
    <property type="match status" value="1"/>
</dbReference>
<evidence type="ECO:0000313" key="9">
    <source>
        <dbReference type="Proteomes" id="UP000194841"/>
    </source>
</evidence>
<feature type="transmembrane region" description="Helical" evidence="6">
    <location>
        <begin position="21"/>
        <end position="42"/>
    </location>
</feature>
<comment type="caution">
    <text evidence="8">The sequence shown here is derived from an EMBL/GenBank/DDBJ whole genome shotgun (WGS) entry which is preliminary data.</text>
</comment>
<accession>A0A244CNB9</accession>
<evidence type="ECO:0000313" key="8">
    <source>
        <dbReference type="EMBL" id="OUL56699.1"/>
    </source>
</evidence>
<dbReference type="PANTHER" id="PTHR30619">
    <property type="entry name" value="DNA INTERNALIZATION/COMPETENCE PROTEIN COMEC/REC2"/>
    <property type="match status" value="1"/>
</dbReference>
<dbReference type="SUPFAM" id="SSF56281">
    <property type="entry name" value="Metallo-hydrolase/oxidoreductase"/>
    <property type="match status" value="1"/>
</dbReference>
<reference evidence="8 9" key="1">
    <citation type="submission" date="2017-02" db="EMBL/GenBank/DDBJ databases">
        <title>Pseudoalteromonas ulvae TC14 Genome.</title>
        <authorList>
            <person name="Molmeret M."/>
        </authorList>
    </citation>
    <scope>NUCLEOTIDE SEQUENCE [LARGE SCALE GENOMIC DNA]</scope>
    <source>
        <strain evidence="8">TC14</strain>
    </source>
</reference>
<protein>
    <submittedName>
        <fullName evidence="8">DNA internalization-related competence protein ComEC/Rec2</fullName>
    </submittedName>
</protein>
<dbReference type="CDD" id="cd07731">
    <property type="entry name" value="ComA-like_MBL-fold"/>
    <property type="match status" value="1"/>
</dbReference>
<dbReference type="InterPro" id="IPR004797">
    <property type="entry name" value="Competence_ComEC/Rec2"/>
</dbReference>
<dbReference type="PANTHER" id="PTHR30619:SF1">
    <property type="entry name" value="RECOMBINATION PROTEIN 2"/>
    <property type="match status" value="1"/>
</dbReference>
<dbReference type="AlphaFoldDB" id="A0A244CNB9"/>
<dbReference type="OrthoDB" id="9761531at2"/>
<feature type="transmembrane region" description="Helical" evidence="6">
    <location>
        <begin position="247"/>
        <end position="273"/>
    </location>
</feature>
<evidence type="ECO:0000256" key="5">
    <source>
        <dbReference type="ARBA" id="ARBA00023136"/>
    </source>
</evidence>
<feature type="transmembrane region" description="Helical" evidence="6">
    <location>
        <begin position="483"/>
        <end position="509"/>
    </location>
</feature>
<proteinExistence type="predicted"/>
<evidence type="ECO:0000256" key="2">
    <source>
        <dbReference type="ARBA" id="ARBA00022475"/>
    </source>
</evidence>
<evidence type="ECO:0000256" key="4">
    <source>
        <dbReference type="ARBA" id="ARBA00022989"/>
    </source>
</evidence>
<organism evidence="8 9">
    <name type="scientific">Pseudoalteromonas ulvae</name>
    <dbReference type="NCBI Taxonomy" id="107327"/>
    <lineage>
        <taxon>Bacteria</taxon>
        <taxon>Pseudomonadati</taxon>
        <taxon>Pseudomonadota</taxon>
        <taxon>Gammaproteobacteria</taxon>
        <taxon>Alteromonadales</taxon>
        <taxon>Pseudoalteromonadaceae</taxon>
        <taxon>Pseudoalteromonas</taxon>
    </lineage>
</organism>
<dbReference type="InterPro" id="IPR036866">
    <property type="entry name" value="RibonucZ/Hydroxyglut_hydro"/>
</dbReference>
<dbReference type="Gene3D" id="3.60.15.10">
    <property type="entry name" value="Ribonuclease Z/Hydroxyacylglutathione hydrolase-like"/>
    <property type="match status" value="1"/>
</dbReference>
<dbReference type="GO" id="GO:0005886">
    <property type="term" value="C:plasma membrane"/>
    <property type="evidence" value="ECO:0007669"/>
    <property type="project" value="UniProtKB-SubCell"/>
</dbReference>
<feature type="transmembrane region" description="Helical" evidence="6">
    <location>
        <begin position="353"/>
        <end position="372"/>
    </location>
</feature>
<dbReference type="NCBIfam" id="TIGR00360">
    <property type="entry name" value="ComEC_N-term"/>
    <property type="match status" value="1"/>
</dbReference>